<gene>
    <name evidence="2" type="ORF">K8G79_02035</name>
</gene>
<protein>
    <submittedName>
        <fullName evidence="2">Nucleotidyltransferase domain-containing protein</fullName>
    </submittedName>
</protein>
<dbReference type="PANTHER" id="PTHR43852:SF2">
    <property type="entry name" value="PROTEIN ADENYLYLTRANSFERASE MNTA"/>
    <property type="match status" value="1"/>
</dbReference>
<evidence type="ECO:0000313" key="2">
    <source>
        <dbReference type="EMBL" id="MBZ0158922.1"/>
    </source>
</evidence>
<accession>A0AAJ1EJR6</accession>
<name>A0AAJ1EJR6_9BACT</name>
<dbReference type="InterPro" id="IPR052930">
    <property type="entry name" value="TA_antitoxin_MntA"/>
</dbReference>
<evidence type="ECO:0000259" key="1">
    <source>
        <dbReference type="Pfam" id="PF18765"/>
    </source>
</evidence>
<sequence length="139" mass="15716">MNLAETTATIIHTVLAHYPATQAIYLFGSYGAGDTWPDSDADIALLFTPEQAKAEHNLLLSQCRFDLEDALSKEVDLLNARQVSTVFQKEIIGGIRIYCVDRYAADEFEMLVISYYQKLNEERREILDAFDKTGRAYAV</sequence>
<dbReference type="SUPFAM" id="SSF81301">
    <property type="entry name" value="Nucleotidyltransferase"/>
    <property type="match status" value="1"/>
</dbReference>
<dbReference type="Proteomes" id="UP001197609">
    <property type="component" value="Unassembled WGS sequence"/>
</dbReference>
<dbReference type="CDD" id="cd05403">
    <property type="entry name" value="NT_KNTase_like"/>
    <property type="match status" value="1"/>
</dbReference>
<organism evidence="2 3">
    <name type="scientific">Candidatus Methylomirabilis tolerans</name>
    <dbReference type="NCBI Taxonomy" id="3123416"/>
    <lineage>
        <taxon>Bacteria</taxon>
        <taxon>Candidatus Methylomirabilota</taxon>
        <taxon>Candidatus Methylomirabilia</taxon>
        <taxon>Candidatus Methylomirabilales</taxon>
        <taxon>Candidatus Methylomirabilaceae</taxon>
        <taxon>Candidatus Methylomirabilis</taxon>
    </lineage>
</organism>
<dbReference type="PANTHER" id="PTHR43852">
    <property type="entry name" value="NUCLEOTIDYLTRANSFERASE"/>
    <property type="match status" value="1"/>
</dbReference>
<feature type="domain" description="Polymerase beta nucleotidyltransferase" evidence="1">
    <location>
        <begin position="11"/>
        <end position="102"/>
    </location>
</feature>
<dbReference type="AlphaFoldDB" id="A0AAJ1EJR6"/>
<dbReference type="Gene3D" id="3.30.460.10">
    <property type="entry name" value="Beta Polymerase, domain 2"/>
    <property type="match status" value="1"/>
</dbReference>
<proteinExistence type="predicted"/>
<dbReference type="InterPro" id="IPR041633">
    <property type="entry name" value="Polbeta"/>
</dbReference>
<dbReference type="NCBIfam" id="NF047752">
    <property type="entry name" value="MntA_antitoxin"/>
    <property type="match status" value="1"/>
</dbReference>
<comment type="caution">
    <text evidence="2">The sequence shown here is derived from an EMBL/GenBank/DDBJ whole genome shotgun (WGS) entry which is preliminary data.</text>
</comment>
<reference evidence="2 3" key="1">
    <citation type="journal article" date="2021" name="bioRxiv">
        <title>Unraveling nitrogen, sulfur and carbon metabolic pathways and microbial community transcriptional responses to substrate deprivation and toxicity stresses in a bioreactor mimicking anoxic brackish coastal sediment conditions.</title>
        <authorList>
            <person name="Martins P.D."/>
            <person name="Echeveste M.J."/>
            <person name="Arshad A."/>
            <person name="Kurth J."/>
            <person name="Ouboter H."/>
            <person name="Jetten M.S.M."/>
            <person name="Welte C.U."/>
        </authorList>
    </citation>
    <scope>NUCLEOTIDE SEQUENCE [LARGE SCALE GENOMIC DNA]</scope>
    <source>
        <strain evidence="2">MAG_38</strain>
    </source>
</reference>
<dbReference type="InterPro" id="IPR043519">
    <property type="entry name" value="NT_sf"/>
</dbReference>
<dbReference type="Pfam" id="PF18765">
    <property type="entry name" value="Polbeta"/>
    <property type="match status" value="1"/>
</dbReference>
<evidence type="ECO:0000313" key="3">
    <source>
        <dbReference type="Proteomes" id="UP001197609"/>
    </source>
</evidence>
<dbReference type="EMBL" id="JAIOIU010000028">
    <property type="protein sequence ID" value="MBZ0158922.1"/>
    <property type="molecule type" value="Genomic_DNA"/>
</dbReference>